<dbReference type="PANTHER" id="PTHR37423:SF2">
    <property type="entry name" value="MEMBRANE-BOUND LYTIC MUREIN TRANSGLYCOSYLASE C"/>
    <property type="match status" value="1"/>
</dbReference>
<dbReference type="InterPro" id="IPR008258">
    <property type="entry name" value="Transglycosylase_SLT_dom_1"/>
</dbReference>
<sequence>MQPQVMKTVLMHYMMPNVNASSVANASSQPLGASTTSLFQSLLDEQMEQTAASIMQTRTAVAGNRMPTTGYRGFDVVPQQAIWNQGQESTAYPVWQPDLFKHLTQLPVANTDHVVPAISATSSKPIQHISGSGKEQIDNLVMSAARLYDVDPALIHAVIKTESNYNENTISHAGAKGLMQLMDGTARYVGVSNSFDPQQNIEGGTKYLAMMIKKYDGHIPVALAAYNAGPGRVDRLGIATEQQLKDKLHLLPQETQRYITKVLGTW</sequence>
<dbReference type="PANTHER" id="PTHR37423">
    <property type="entry name" value="SOLUBLE LYTIC MUREIN TRANSGLYCOSYLASE-RELATED"/>
    <property type="match status" value="1"/>
</dbReference>
<accession>A0ABW4YL92</accession>
<dbReference type="RefSeq" id="WP_377772871.1">
    <property type="nucleotide sequence ID" value="NZ_JBHUHO010000030.1"/>
</dbReference>
<name>A0ABW4YL92_9BACL</name>
<protein>
    <submittedName>
        <fullName evidence="2">Lytic transglycosylase domain-containing protein</fullName>
    </submittedName>
</protein>
<organism evidence="2 3">
    <name type="scientific">Paenibacillus yanchengensis</name>
    <dbReference type="NCBI Taxonomy" id="2035833"/>
    <lineage>
        <taxon>Bacteria</taxon>
        <taxon>Bacillati</taxon>
        <taxon>Bacillota</taxon>
        <taxon>Bacilli</taxon>
        <taxon>Bacillales</taxon>
        <taxon>Paenibacillaceae</taxon>
        <taxon>Paenibacillus</taxon>
    </lineage>
</organism>
<dbReference type="Proteomes" id="UP001597362">
    <property type="component" value="Unassembled WGS sequence"/>
</dbReference>
<keyword evidence="3" id="KW-1185">Reference proteome</keyword>
<evidence type="ECO:0000313" key="3">
    <source>
        <dbReference type="Proteomes" id="UP001597362"/>
    </source>
</evidence>
<feature type="domain" description="Transglycosylase SLT" evidence="1">
    <location>
        <begin position="142"/>
        <end position="242"/>
    </location>
</feature>
<proteinExistence type="predicted"/>
<evidence type="ECO:0000259" key="1">
    <source>
        <dbReference type="Pfam" id="PF01464"/>
    </source>
</evidence>
<evidence type="ECO:0000313" key="2">
    <source>
        <dbReference type="EMBL" id="MFD2116248.1"/>
    </source>
</evidence>
<reference evidence="3" key="1">
    <citation type="journal article" date="2019" name="Int. J. Syst. Evol. Microbiol.">
        <title>The Global Catalogue of Microorganisms (GCM) 10K type strain sequencing project: providing services to taxonomists for standard genome sequencing and annotation.</title>
        <authorList>
            <consortium name="The Broad Institute Genomics Platform"/>
            <consortium name="The Broad Institute Genome Sequencing Center for Infectious Disease"/>
            <person name="Wu L."/>
            <person name="Ma J."/>
        </authorList>
    </citation>
    <scope>NUCLEOTIDE SEQUENCE [LARGE SCALE GENOMIC DNA]</scope>
    <source>
        <strain evidence="3">GH52</strain>
    </source>
</reference>
<dbReference type="Gene3D" id="1.10.530.10">
    <property type="match status" value="1"/>
</dbReference>
<dbReference type="SUPFAM" id="SSF53955">
    <property type="entry name" value="Lysozyme-like"/>
    <property type="match status" value="1"/>
</dbReference>
<comment type="caution">
    <text evidence="2">The sequence shown here is derived from an EMBL/GenBank/DDBJ whole genome shotgun (WGS) entry which is preliminary data.</text>
</comment>
<dbReference type="CDD" id="cd00254">
    <property type="entry name" value="LT-like"/>
    <property type="match status" value="1"/>
</dbReference>
<dbReference type="Pfam" id="PF01464">
    <property type="entry name" value="SLT"/>
    <property type="match status" value="1"/>
</dbReference>
<dbReference type="EMBL" id="JBHUHO010000030">
    <property type="protein sequence ID" value="MFD2116248.1"/>
    <property type="molecule type" value="Genomic_DNA"/>
</dbReference>
<dbReference type="InterPro" id="IPR023346">
    <property type="entry name" value="Lysozyme-like_dom_sf"/>
</dbReference>
<gene>
    <name evidence="2" type="ORF">ACFSJH_10990</name>
</gene>